<dbReference type="InterPro" id="IPR023389">
    <property type="entry name" value="DOPA-like_sf"/>
</dbReference>
<dbReference type="InterPro" id="IPR014980">
    <property type="entry name" value="DOPA_dioxygen"/>
</dbReference>
<gene>
    <name evidence="1" type="ORF">UC35_17555</name>
</gene>
<dbReference type="AlphaFoldDB" id="A0A127JWF4"/>
<dbReference type="PANTHER" id="PTHR36423">
    <property type="entry name" value="AFR070WP"/>
    <property type="match status" value="1"/>
</dbReference>
<dbReference type="PIRSF" id="PIRSF028139">
    <property type="entry name" value="DOPA-diox_rel_Mll2280"/>
    <property type="match status" value="1"/>
</dbReference>
<accession>A0A127JWF4</accession>
<keyword evidence="2" id="KW-1185">Reference proteome</keyword>
<dbReference type="PATRIC" id="fig|94132.3.peg.3585"/>
<dbReference type="PANTHER" id="PTHR36423:SF2">
    <property type="entry name" value="AFR070WP"/>
    <property type="match status" value="1"/>
</dbReference>
<keyword evidence="1" id="KW-0560">Oxidoreductase</keyword>
<sequence>MPPRRPVNLHPAYHAHIYFGPDTVGQARRLAEDAGRLFEVSVGRVHEKLVGPHPAWSCQLAFDAGEFDRLIPWLDQHRNGLDVFVHGLTGNDLADHTLHAYWLGAEWPLDLSLFQSRDH</sequence>
<dbReference type="EMBL" id="CP010951">
    <property type="protein sequence ID" value="AMO24320.1"/>
    <property type="molecule type" value="Genomic_DNA"/>
</dbReference>
<keyword evidence="1" id="KW-0223">Dioxygenase</keyword>
<proteinExistence type="predicted"/>
<dbReference type="Gene3D" id="3.30.70.1240">
    <property type="entry name" value="DOPA-like domains"/>
    <property type="match status" value="1"/>
</dbReference>
<dbReference type="Pfam" id="PF08883">
    <property type="entry name" value="DOPA_dioxygen"/>
    <property type="match status" value="1"/>
</dbReference>
<dbReference type="Proteomes" id="UP000070433">
    <property type="component" value="Chromosome"/>
</dbReference>
<organism evidence="1 2">
    <name type="scientific">Ramlibacter tataouinensis</name>
    <dbReference type="NCBI Taxonomy" id="94132"/>
    <lineage>
        <taxon>Bacteria</taxon>
        <taxon>Pseudomonadati</taxon>
        <taxon>Pseudomonadota</taxon>
        <taxon>Betaproteobacteria</taxon>
        <taxon>Burkholderiales</taxon>
        <taxon>Comamonadaceae</taxon>
        <taxon>Ramlibacter</taxon>
    </lineage>
</organism>
<dbReference type="GO" id="GO:0051213">
    <property type="term" value="F:dioxygenase activity"/>
    <property type="evidence" value="ECO:0007669"/>
    <property type="project" value="UniProtKB-KW"/>
</dbReference>
<dbReference type="SUPFAM" id="SSF143410">
    <property type="entry name" value="DOPA-like"/>
    <property type="match status" value="1"/>
</dbReference>
<name>A0A127JWF4_9BURK</name>
<protein>
    <submittedName>
        <fullName evidence="1">4,5-dioxygenase</fullName>
    </submittedName>
</protein>
<evidence type="ECO:0000313" key="2">
    <source>
        <dbReference type="Proteomes" id="UP000070433"/>
    </source>
</evidence>
<reference evidence="1 2" key="1">
    <citation type="journal article" date="2014" name="Int. J. Syst. Evol. Microbiol.">
        <title>Ramlibacter solisilvae sp. nov., isolated from forest soil, and emended description of the genus Ramlibacter.</title>
        <authorList>
            <person name="Lee H.J."/>
            <person name="Lee S.H."/>
            <person name="Lee S.S."/>
            <person name="Lee J.S."/>
            <person name="Kim Y."/>
            <person name="Kim S.C."/>
            <person name="Jeon C.O."/>
        </authorList>
    </citation>
    <scope>NUCLEOTIDE SEQUENCE [LARGE SCALE GENOMIC DNA]</scope>
    <source>
        <strain evidence="1 2">5-10</strain>
    </source>
</reference>
<dbReference type="RefSeq" id="WP_061501951.1">
    <property type="nucleotide sequence ID" value="NZ_CP010951.1"/>
</dbReference>
<evidence type="ECO:0000313" key="1">
    <source>
        <dbReference type="EMBL" id="AMO24320.1"/>
    </source>
</evidence>
<dbReference type="OrthoDB" id="572228at2"/>